<sequence length="138" mass="15407">MNPFTRDIIVRFEHCDTAGIMFYPRFFALVNETVEDWFASLGHSFKSLHVDQRKGVPTVRFESEFVAPVRMGDTLRQSLGVEAIGTSSLNLKHLAAVGDRAVARFDQTIVFTDLATMKAEPWPSDLRDAVANFAGIEA</sequence>
<dbReference type="Proteomes" id="UP000431269">
    <property type="component" value="Chromosome"/>
</dbReference>
<organism evidence="1 2">
    <name type="scientific">Terricaulis silvestris</name>
    <dbReference type="NCBI Taxonomy" id="2686094"/>
    <lineage>
        <taxon>Bacteria</taxon>
        <taxon>Pseudomonadati</taxon>
        <taxon>Pseudomonadota</taxon>
        <taxon>Alphaproteobacteria</taxon>
        <taxon>Caulobacterales</taxon>
        <taxon>Caulobacteraceae</taxon>
        <taxon>Terricaulis</taxon>
    </lineage>
</organism>
<dbReference type="EMBL" id="CP047045">
    <property type="protein sequence ID" value="QGZ93315.1"/>
    <property type="molecule type" value="Genomic_DNA"/>
</dbReference>
<proteinExistence type="predicted"/>
<dbReference type="InterPro" id="IPR029069">
    <property type="entry name" value="HotDog_dom_sf"/>
</dbReference>
<dbReference type="KEGG" id="tsv:DSM104635_00124"/>
<dbReference type="CDD" id="cd00586">
    <property type="entry name" value="4HBT"/>
    <property type="match status" value="1"/>
</dbReference>
<name>A0A6I6MFP5_9CAUL</name>
<dbReference type="RefSeq" id="WP_158764323.1">
    <property type="nucleotide sequence ID" value="NZ_CP047045.1"/>
</dbReference>
<evidence type="ECO:0000313" key="1">
    <source>
        <dbReference type="EMBL" id="QGZ93315.1"/>
    </source>
</evidence>
<dbReference type="Gene3D" id="3.10.129.10">
    <property type="entry name" value="Hotdog Thioesterase"/>
    <property type="match status" value="1"/>
</dbReference>
<keyword evidence="2" id="KW-1185">Reference proteome</keyword>
<dbReference type="AlphaFoldDB" id="A0A6I6MFP5"/>
<reference evidence="2" key="1">
    <citation type="submission" date="2019-12" db="EMBL/GenBank/DDBJ databases">
        <title>Complete genome of Terracaulis silvestris 0127_4.</title>
        <authorList>
            <person name="Vieira S."/>
            <person name="Riedel T."/>
            <person name="Sproer C."/>
            <person name="Pascual J."/>
            <person name="Boedeker C."/>
            <person name="Overmann J."/>
        </authorList>
    </citation>
    <scope>NUCLEOTIDE SEQUENCE [LARGE SCALE GENOMIC DNA]</scope>
    <source>
        <strain evidence="2">0127_4</strain>
    </source>
</reference>
<protein>
    <submittedName>
        <fullName evidence="1">Tol-pal system-associated acyl-CoA thioesterase</fullName>
    </submittedName>
</protein>
<accession>A0A6I6MFP5</accession>
<dbReference type="SUPFAM" id="SSF54637">
    <property type="entry name" value="Thioesterase/thiol ester dehydrase-isomerase"/>
    <property type="match status" value="1"/>
</dbReference>
<evidence type="ECO:0000313" key="2">
    <source>
        <dbReference type="Proteomes" id="UP000431269"/>
    </source>
</evidence>
<gene>
    <name evidence="1" type="ORF">DSM104635_00124</name>
</gene>
<dbReference type="Pfam" id="PF13279">
    <property type="entry name" value="4HBT_2"/>
    <property type="match status" value="1"/>
</dbReference>